<dbReference type="Proteomes" id="UP000729402">
    <property type="component" value="Unassembled WGS sequence"/>
</dbReference>
<evidence type="ECO:0000313" key="2">
    <source>
        <dbReference type="EMBL" id="KAG8077654.1"/>
    </source>
</evidence>
<reference evidence="2" key="1">
    <citation type="journal article" date="2021" name="bioRxiv">
        <title>Whole Genome Assembly and Annotation of Northern Wild Rice, Zizania palustris L., Supports a Whole Genome Duplication in the Zizania Genus.</title>
        <authorList>
            <person name="Haas M."/>
            <person name="Kono T."/>
            <person name="Macchietto M."/>
            <person name="Millas R."/>
            <person name="McGilp L."/>
            <person name="Shao M."/>
            <person name="Duquette J."/>
            <person name="Hirsch C.N."/>
            <person name="Kimball J."/>
        </authorList>
    </citation>
    <scope>NUCLEOTIDE SEQUENCE</scope>
    <source>
        <tissue evidence="2">Fresh leaf tissue</tissue>
    </source>
</reference>
<evidence type="ECO:0000313" key="3">
    <source>
        <dbReference type="Proteomes" id="UP000729402"/>
    </source>
</evidence>
<name>A0A8J5T2N3_ZIZPA</name>
<sequence>MGRVSRCRRDAPQTPRVTSARARTHRSGDERRRFHAEAVSVQRSVPAIREREAAAGIFAGDLGGAGPAAGALGGAAVGAADAS</sequence>
<comment type="caution">
    <text evidence="2">The sequence shown here is derived from an EMBL/GenBank/DDBJ whole genome shotgun (WGS) entry which is preliminary data.</text>
</comment>
<evidence type="ECO:0000256" key="1">
    <source>
        <dbReference type="SAM" id="MobiDB-lite"/>
    </source>
</evidence>
<accession>A0A8J5T2N3</accession>
<protein>
    <submittedName>
        <fullName evidence="2">Uncharacterized protein</fullName>
    </submittedName>
</protein>
<keyword evidence="3" id="KW-1185">Reference proteome</keyword>
<dbReference type="EMBL" id="JAAALK010000282">
    <property type="protein sequence ID" value="KAG8077654.1"/>
    <property type="molecule type" value="Genomic_DNA"/>
</dbReference>
<feature type="region of interest" description="Disordered" evidence="1">
    <location>
        <begin position="1"/>
        <end position="34"/>
    </location>
</feature>
<reference evidence="2" key="2">
    <citation type="submission" date="2021-02" db="EMBL/GenBank/DDBJ databases">
        <authorList>
            <person name="Kimball J.A."/>
            <person name="Haas M.W."/>
            <person name="Macchietto M."/>
            <person name="Kono T."/>
            <person name="Duquette J."/>
            <person name="Shao M."/>
        </authorList>
    </citation>
    <scope>NUCLEOTIDE SEQUENCE</scope>
    <source>
        <tissue evidence="2">Fresh leaf tissue</tissue>
    </source>
</reference>
<gene>
    <name evidence="2" type="ORF">GUJ93_ZPchr0007g5620</name>
</gene>
<organism evidence="2 3">
    <name type="scientific">Zizania palustris</name>
    <name type="common">Northern wild rice</name>
    <dbReference type="NCBI Taxonomy" id="103762"/>
    <lineage>
        <taxon>Eukaryota</taxon>
        <taxon>Viridiplantae</taxon>
        <taxon>Streptophyta</taxon>
        <taxon>Embryophyta</taxon>
        <taxon>Tracheophyta</taxon>
        <taxon>Spermatophyta</taxon>
        <taxon>Magnoliopsida</taxon>
        <taxon>Liliopsida</taxon>
        <taxon>Poales</taxon>
        <taxon>Poaceae</taxon>
        <taxon>BOP clade</taxon>
        <taxon>Oryzoideae</taxon>
        <taxon>Oryzeae</taxon>
        <taxon>Zizaniinae</taxon>
        <taxon>Zizania</taxon>
    </lineage>
</organism>
<dbReference type="AlphaFoldDB" id="A0A8J5T2N3"/>
<proteinExistence type="predicted"/>